<evidence type="ECO:0000259" key="1">
    <source>
        <dbReference type="Pfam" id="PF00899"/>
    </source>
</evidence>
<evidence type="ECO:0000313" key="3">
    <source>
        <dbReference type="Proteomes" id="UP001596528"/>
    </source>
</evidence>
<organism evidence="2 3">
    <name type="scientific">Paenibacillus thermoaerophilus</name>
    <dbReference type="NCBI Taxonomy" id="1215385"/>
    <lineage>
        <taxon>Bacteria</taxon>
        <taxon>Bacillati</taxon>
        <taxon>Bacillota</taxon>
        <taxon>Bacilli</taxon>
        <taxon>Bacillales</taxon>
        <taxon>Paenibacillaceae</taxon>
        <taxon>Paenibacillus</taxon>
    </lineage>
</organism>
<dbReference type="Proteomes" id="UP001596528">
    <property type="component" value="Unassembled WGS sequence"/>
</dbReference>
<keyword evidence="3" id="KW-1185">Reference proteome</keyword>
<feature type="domain" description="THIF-type NAD/FAD binding fold" evidence="1">
    <location>
        <begin position="11"/>
        <end position="241"/>
    </location>
</feature>
<sequence length="263" mass="28768">MLHQFSRTELAIGPEGLDVMRCSTVAVLGLGGVGGIAAEALARTGIGRIILIDKDVVDITNVNRQVHALTTTVGQPKAELMRERIQLINPECDAVPLKMFYTEETYEKVFEYPLDYVIDASDTVTYKIHIIEQCLKRNIPIISSMGAANKMDPTRFQVADISKTTVDPLARVIRQNLRKKGIRKGVKVVFSTEEPIKPRQDVTQRIVPENAPEIRKAQQPPASNAFVPPVAGLIMVSVVVRDLLEKARKEAGGQAAESATGGS</sequence>
<dbReference type="Gene3D" id="3.40.50.720">
    <property type="entry name" value="NAD(P)-binding Rossmann-like Domain"/>
    <property type="match status" value="1"/>
</dbReference>
<name>A0ABW2UYY2_9BACL</name>
<protein>
    <submittedName>
        <fullName evidence="2">ThiF family adenylyltransferase</fullName>
    </submittedName>
</protein>
<dbReference type="InterPro" id="IPR045886">
    <property type="entry name" value="ThiF/MoeB/HesA"/>
</dbReference>
<dbReference type="InterPro" id="IPR000594">
    <property type="entry name" value="ThiF_NAD_FAD-bd"/>
</dbReference>
<accession>A0ABW2UYY2</accession>
<keyword evidence="2" id="KW-0808">Transferase</keyword>
<dbReference type="EMBL" id="JBHTGQ010000002">
    <property type="protein sequence ID" value="MFC7748455.1"/>
    <property type="molecule type" value="Genomic_DNA"/>
</dbReference>
<dbReference type="RefSeq" id="WP_138788996.1">
    <property type="nucleotide sequence ID" value="NZ_JBHTGQ010000002.1"/>
</dbReference>
<gene>
    <name evidence="2" type="ORF">ACFQWB_00655</name>
</gene>
<dbReference type="CDD" id="cd00755">
    <property type="entry name" value="YgdL_like"/>
    <property type="match status" value="1"/>
</dbReference>
<evidence type="ECO:0000313" key="2">
    <source>
        <dbReference type="EMBL" id="MFC7748455.1"/>
    </source>
</evidence>
<dbReference type="InterPro" id="IPR035985">
    <property type="entry name" value="Ubiquitin-activating_enz"/>
</dbReference>
<dbReference type="SUPFAM" id="SSF69572">
    <property type="entry name" value="Activating enzymes of the ubiquitin-like proteins"/>
    <property type="match status" value="1"/>
</dbReference>
<keyword evidence="2" id="KW-0548">Nucleotidyltransferase</keyword>
<dbReference type="PANTHER" id="PTHR43267:SF1">
    <property type="entry name" value="TRNA THREONYLCARBAMOYLADENOSINE DEHYDRATASE"/>
    <property type="match status" value="1"/>
</dbReference>
<dbReference type="PANTHER" id="PTHR43267">
    <property type="entry name" value="TRNA THREONYLCARBAMOYLADENOSINE DEHYDRATASE"/>
    <property type="match status" value="1"/>
</dbReference>
<dbReference type="Pfam" id="PF00899">
    <property type="entry name" value="ThiF"/>
    <property type="match status" value="1"/>
</dbReference>
<dbReference type="GO" id="GO:0016779">
    <property type="term" value="F:nucleotidyltransferase activity"/>
    <property type="evidence" value="ECO:0007669"/>
    <property type="project" value="UniProtKB-KW"/>
</dbReference>
<proteinExistence type="predicted"/>
<comment type="caution">
    <text evidence="2">The sequence shown here is derived from an EMBL/GenBank/DDBJ whole genome shotgun (WGS) entry which is preliminary data.</text>
</comment>
<reference evidence="3" key="1">
    <citation type="journal article" date="2019" name="Int. J. Syst. Evol. Microbiol.">
        <title>The Global Catalogue of Microorganisms (GCM) 10K type strain sequencing project: providing services to taxonomists for standard genome sequencing and annotation.</title>
        <authorList>
            <consortium name="The Broad Institute Genomics Platform"/>
            <consortium name="The Broad Institute Genome Sequencing Center for Infectious Disease"/>
            <person name="Wu L."/>
            <person name="Ma J."/>
        </authorList>
    </citation>
    <scope>NUCLEOTIDE SEQUENCE [LARGE SCALE GENOMIC DNA]</scope>
    <source>
        <strain evidence="3">JCM 18657</strain>
    </source>
</reference>